<feature type="domain" description="Leucine-binding protein" evidence="4">
    <location>
        <begin position="30"/>
        <end position="366"/>
    </location>
</feature>
<dbReference type="RefSeq" id="WP_116519447.1">
    <property type="nucleotide sequence ID" value="NZ_JACCEX010000006.1"/>
</dbReference>
<keyword evidence="6" id="KW-1185">Reference proteome</keyword>
<dbReference type="CDD" id="cd06359">
    <property type="entry name" value="PBP1_Nba-like"/>
    <property type="match status" value="1"/>
</dbReference>
<dbReference type="STRING" id="1231391.GCA_000308195_00211"/>
<dbReference type="AlphaFoldDB" id="A0A2U1CHK2"/>
<evidence type="ECO:0000256" key="3">
    <source>
        <dbReference type="SAM" id="SignalP"/>
    </source>
</evidence>
<dbReference type="OrthoDB" id="9772589at2"/>
<evidence type="ECO:0000256" key="2">
    <source>
        <dbReference type="ARBA" id="ARBA00022729"/>
    </source>
</evidence>
<dbReference type="InterPro" id="IPR028082">
    <property type="entry name" value="Peripla_BP_I"/>
</dbReference>
<dbReference type="Gene3D" id="3.40.50.2300">
    <property type="match status" value="2"/>
</dbReference>
<dbReference type="SUPFAM" id="SSF53822">
    <property type="entry name" value="Periplasmic binding protein-like I"/>
    <property type="match status" value="1"/>
</dbReference>
<dbReference type="PANTHER" id="PTHR30483">
    <property type="entry name" value="LEUCINE-SPECIFIC-BINDING PROTEIN"/>
    <property type="match status" value="1"/>
</dbReference>
<evidence type="ECO:0000313" key="5">
    <source>
        <dbReference type="EMBL" id="PVY60399.1"/>
    </source>
</evidence>
<dbReference type="Pfam" id="PF13458">
    <property type="entry name" value="Peripla_BP_6"/>
    <property type="match status" value="1"/>
</dbReference>
<comment type="caution">
    <text evidence="5">The sequence shown here is derived from an EMBL/GenBank/DDBJ whole genome shotgun (WGS) entry which is preliminary data.</text>
</comment>
<dbReference type="InterPro" id="IPR051010">
    <property type="entry name" value="BCAA_transport"/>
</dbReference>
<evidence type="ECO:0000256" key="1">
    <source>
        <dbReference type="ARBA" id="ARBA00010062"/>
    </source>
</evidence>
<proteinExistence type="inferred from homology"/>
<evidence type="ECO:0000313" key="6">
    <source>
        <dbReference type="Proteomes" id="UP000246145"/>
    </source>
</evidence>
<keyword evidence="2 3" id="KW-0732">Signal</keyword>
<dbReference type="InterPro" id="IPR028081">
    <property type="entry name" value="Leu-bd"/>
</dbReference>
<comment type="similarity">
    <text evidence="1">Belongs to the leucine-binding protein family.</text>
</comment>
<dbReference type="Proteomes" id="UP000246145">
    <property type="component" value="Unassembled WGS sequence"/>
</dbReference>
<accession>A0A2U1CHK2</accession>
<reference evidence="5 6" key="1">
    <citation type="submission" date="2018-04" db="EMBL/GenBank/DDBJ databases">
        <title>Genomic Encyclopedia of Type Strains, Phase IV (KMG-IV): sequencing the most valuable type-strain genomes for metagenomic binning, comparative biology and taxonomic classification.</title>
        <authorList>
            <person name="Goeker M."/>
        </authorList>
    </citation>
    <scope>NUCLEOTIDE SEQUENCE [LARGE SCALE GENOMIC DNA]</scope>
    <source>
        <strain evidence="5 6">DSM 10065</strain>
    </source>
</reference>
<feature type="signal peptide" evidence="3">
    <location>
        <begin position="1"/>
        <end position="25"/>
    </location>
</feature>
<gene>
    <name evidence="5" type="ORF">C7440_3642</name>
</gene>
<dbReference type="EMBL" id="QEKO01000009">
    <property type="protein sequence ID" value="PVY60399.1"/>
    <property type="molecule type" value="Genomic_DNA"/>
</dbReference>
<feature type="chain" id="PRO_5015569317" evidence="3">
    <location>
        <begin position="26"/>
        <end position="394"/>
    </location>
</feature>
<protein>
    <submittedName>
        <fullName evidence="5">Branched-chain amino acid transport system substrate-binding protein</fullName>
    </submittedName>
</protein>
<dbReference type="PANTHER" id="PTHR30483:SF6">
    <property type="entry name" value="PERIPLASMIC BINDING PROTEIN OF ABC TRANSPORTER FOR NATURAL AMINO ACIDS"/>
    <property type="match status" value="1"/>
</dbReference>
<name>A0A2U1CHK2_9BURK</name>
<organism evidence="5 6">
    <name type="scientific">Pusillimonas noertemannii</name>
    <dbReference type="NCBI Taxonomy" id="305977"/>
    <lineage>
        <taxon>Bacteria</taxon>
        <taxon>Pseudomonadati</taxon>
        <taxon>Pseudomonadota</taxon>
        <taxon>Betaproteobacteria</taxon>
        <taxon>Burkholderiales</taxon>
        <taxon>Alcaligenaceae</taxon>
        <taxon>Pusillimonas</taxon>
    </lineage>
</organism>
<evidence type="ECO:0000259" key="4">
    <source>
        <dbReference type="Pfam" id="PF13458"/>
    </source>
</evidence>
<sequence>MMNSFVCKAVVAATMMLGASAIAQAQAQQPIKIGFLNTFSGAVAVPGEEQYNAFMLAIEQRGGKLGGVPVQVLKEDDQFKPEVATQVVQKLIERDDVPIIAGITGSNVMMAVAKTITDKGVFLISTNSGPSPLAGAGCSPNFFSTSWQNDNIAEVVGQYASDQGYKKVVLMTANFQGGKDLLEGFKRFYNGEVLDEVYTPLNQLDFSSELTQVASQQPDAVYAFYPGGMAVSFVRQYQLAGLPSSIPLLSSGMLELPMLRALKDSAVGAFGGHFWGPDIDNEANKQFVKAYEEKYGVIPSTWAAQAYDAAQLLDSAIAKVKGNVADKDAFRAALKEADFNSVRGDFKFNTNHFPIQDFSMYEVIKDDQGRYTVRTAATPMKAHKDAYYKQCPMS</sequence>